<dbReference type="InterPro" id="IPR001343">
    <property type="entry name" value="Hemolysn_Ca-bd"/>
</dbReference>
<evidence type="ECO:0000256" key="2">
    <source>
        <dbReference type="ARBA" id="ARBA00022525"/>
    </source>
</evidence>
<feature type="compositionally biased region" description="Pro residues" evidence="3">
    <location>
        <begin position="146"/>
        <end position="160"/>
    </location>
</feature>
<dbReference type="InterPro" id="IPR018511">
    <property type="entry name" value="Hemolysin-typ_Ca-bd_CS"/>
</dbReference>
<evidence type="ECO:0000256" key="3">
    <source>
        <dbReference type="SAM" id="MobiDB-lite"/>
    </source>
</evidence>
<evidence type="ECO:0008006" key="6">
    <source>
        <dbReference type="Google" id="ProtNLM"/>
    </source>
</evidence>
<accession>B4RA05</accession>
<dbReference type="PRINTS" id="PR00313">
    <property type="entry name" value="CABNDNGRPT"/>
</dbReference>
<evidence type="ECO:0000313" key="4">
    <source>
        <dbReference type="EMBL" id="ACG79509.1"/>
    </source>
</evidence>
<reference evidence="4 5" key="1">
    <citation type="journal article" date="2008" name="BMC Genomics">
        <title>Complete genome of Phenylobacterium zucineum - a novel facultative intracellular bacterium isolated from human erythroleukemia cell line K562.</title>
        <authorList>
            <person name="Luo Y."/>
            <person name="Xu X."/>
            <person name="Ding Z."/>
            <person name="Liu Z."/>
            <person name="Zhang B."/>
            <person name="Yan Z."/>
            <person name="Sun J."/>
            <person name="Hu S."/>
            <person name="Hu X."/>
        </authorList>
    </citation>
    <scope>NUCLEOTIDE SEQUENCE [LARGE SCALE GENOMIC DNA]</scope>
    <source>
        <strain evidence="4 5">HLK1</strain>
    </source>
</reference>
<dbReference type="SUPFAM" id="SSF51120">
    <property type="entry name" value="beta-Roll"/>
    <property type="match status" value="1"/>
</dbReference>
<dbReference type="EMBL" id="CP000747">
    <property type="protein sequence ID" value="ACG79509.1"/>
    <property type="molecule type" value="Genomic_DNA"/>
</dbReference>
<dbReference type="InterPro" id="IPR050557">
    <property type="entry name" value="RTX_toxin/Mannuronan_C5-epim"/>
</dbReference>
<dbReference type="PANTHER" id="PTHR38340:SF1">
    <property type="entry name" value="S-LAYER PROTEIN"/>
    <property type="match status" value="1"/>
</dbReference>
<name>B4RA05_PHEZH</name>
<dbReference type="KEGG" id="pzu:PHZ_c3100"/>
<dbReference type="OrthoDB" id="7181042at2"/>
<dbReference type="Proteomes" id="UP000001868">
    <property type="component" value="Chromosome"/>
</dbReference>
<protein>
    <recommendedName>
        <fullName evidence="6">Calcium-binding protein</fullName>
    </recommendedName>
</protein>
<dbReference type="GO" id="GO:0005509">
    <property type="term" value="F:calcium ion binding"/>
    <property type="evidence" value="ECO:0007669"/>
    <property type="project" value="InterPro"/>
</dbReference>
<dbReference type="HOGENOM" id="CLU_608132_0_0_5"/>
<dbReference type="Gene3D" id="2.150.10.10">
    <property type="entry name" value="Serralysin-like metalloprotease, C-terminal"/>
    <property type="match status" value="1"/>
</dbReference>
<keyword evidence="2" id="KW-0964">Secreted</keyword>
<comment type="subcellular location">
    <subcellularLocation>
        <location evidence="1">Secreted</location>
    </subcellularLocation>
</comment>
<sequence length="450" mass="45456">MGDVVPFIAKVRSSGDWSAAERARLEELADRLSAGGAKVEAIFGATDAGDPWCVVTDEDGEVLIHVARIGGRFVVHSAVDDVVSEGTDLPAALREQIGAAEAADEGVVVPFSLAGRQAQTILALVIATAFFYETVGPADVAEAAEPPAPPPPTDPPPPPADLKTPTQERELAVQGAALTEPQAKAAAAALVAAAPAEDAAAPSVAALEEAQAPLAAPPVEAAEPLAPAGAEAVVLAAGAAVVETIQGTGGDDLLTGTAADERLVGGAGDDTLVGGGGRDLLLGGAGDDRIELGAEVVAVGGEGADTFVLVRPEAMGRAETLLGVVADFDEAAGDRIVWNGETIAVPPREASEPAFTPPWDLGVTDSGRPAPPGAEDAGPPSTNVFGPDARRVEVDLDGDGVMDGYVLLYATPWRTVVLSDPLDVLPHPVPPDQMEALVGRAFGDTDPFGL</sequence>
<keyword evidence="5" id="KW-1185">Reference proteome</keyword>
<evidence type="ECO:0000256" key="1">
    <source>
        <dbReference type="ARBA" id="ARBA00004613"/>
    </source>
</evidence>
<gene>
    <name evidence="4" type="ordered locus">PHZ_c3100</name>
</gene>
<feature type="region of interest" description="Disordered" evidence="3">
    <location>
        <begin position="141"/>
        <end position="169"/>
    </location>
</feature>
<dbReference type="Pfam" id="PF00353">
    <property type="entry name" value="HemolysinCabind"/>
    <property type="match status" value="1"/>
</dbReference>
<evidence type="ECO:0000313" key="5">
    <source>
        <dbReference type="Proteomes" id="UP000001868"/>
    </source>
</evidence>
<dbReference type="PANTHER" id="PTHR38340">
    <property type="entry name" value="S-LAYER PROTEIN"/>
    <property type="match status" value="1"/>
</dbReference>
<dbReference type="RefSeq" id="WP_012523647.1">
    <property type="nucleotide sequence ID" value="NC_011144.1"/>
</dbReference>
<dbReference type="PROSITE" id="PS00330">
    <property type="entry name" value="HEMOLYSIN_CALCIUM"/>
    <property type="match status" value="1"/>
</dbReference>
<organism evidence="4 5">
    <name type="scientific">Phenylobacterium zucineum (strain HLK1)</name>
    <dbReference type="NCBI Taxonomy" id="450851"/>
    <lineage>
        <taxon>Bacteria</taxon>
        <taxon>Pseudomonadati</taxon>
        <taxon>Pseudomonadota</taxon>
        <taxon>Alphaproteobacteria</taxon>
        <taxon>Caulobacterales</taxon>
        <taxon>Caulobacteraceae</taxon>
        <taxon>Phenylobacterium</taxon>
    </lineage>
</organism>
<dbReference type="GO" id="GO:0005576">
    <property type="term" value="C:extracellular region"/>
    <property type="evidence" value="ECO:0007669"/>
    <property type="project" value="UniProtKB-SubCell"/>
</dbReference>
<feature type="region of interest" description="Disordered" evidence="3">
    <location>
        <begin position="348"/>
        <end position="387"/>
    </location>
</feature>
<proteinExistence type="predicted"/>
<dbReference type="InterPro" id="IPR011049">
    <property type="entry name" value="Serralysin-like_metalloprot_C"/>
</dbReference>
<dbReference type="STRING" id="450851.PHZ_c3100"/>
<dbReference type="eggNOG" id="COG2931">
    <property type="taxonomic scope" value="Bacteria"/>
</dbReference>
<dbReference type="AlphaFoldDB" id="B4RA05"/>